<protein>
    <submittedName>
        <fullName evidence="3">WXG100 family type VII secretion target</fullName>
    </submittedName>
</protein>
<keyword evidence="4" id="KW-1185">Reference proteome</keyword>
<feature type="transmembrane region" description="Helical" evidence="1">
    <location>
        <begin position="178"/>
        <end position="203"/>
    </location>
</feature>
<gene>
    <name evidence="3" type="ORF">E1161_01545</name>
</gene>
<dbReference type="SUPFAM" id="SSF140453">
    <property type="entry name" value="EsxAB dimer-like"/>
    <property type="match status" value="1"/>
</dbReference>
<evidence type="ECO:0000313" key="4">
    <source>
        <dbReference type="Proteomes" id="UP000294744"/>
    </source>
</evidence>
<proteinExistence type="predicted"/>
<organism evidence="3 4">
    <name type="scientific">Saccharopolyspora aridisoli</name>
    <dbReference type="NCBI Taxonomy" id="2530385"/>
    <lineage>
        <taxon>Bacteria</taxon>
        <taxon>Bacillati</taxon>
        <taxon>Actinomycetota</taxon>
        <taxon>Actinomycetes</taxon>
        <taxon>Pseudonocardiales</taxon>
        <taxon>Pseudonocardiaceae</taxon>
        <taxon>Saccharopolyspora</taxon>
    </lineage>
</organism>
<evidence type="ECO:0000256" key="1">
    <source>
        <dbReference type="SAM" id="Phobius"/>
    </source>
</evidence>
<accession>A0A4R4UZT0</accession>
<evidence type="ECO:0000259" key="2">
    <source>
        <dbReference type="Pfam" id="PF25547"/>
    </source>
</evidence>
<dbReference type="RefSeq" id="WP_132618767.1">
    <property type="nucleotide sequence ID" value="NZ_SMKV01000002.1"/>
</dbReference>
<dbReference type="OrthoDB" id="5069709at2"/>
<feature type="transmembrane region" description="Helical" evidence="1">
    <location>
        <begin position="209"/>
        <end position="227"/>
    </location>
</feature>
<keyword evidence="1" id="KW-1133">Transmembrane helix</keyword>
<evidence type="ECO:0000313" key="3">
    <source>
        <dbReference type="EMBL" id="TDC96206.1"/>
    </source>
</evidence>
<dbReference type="Proteomes" id="UP000294744">
    <property type="component" value="Unassembled WGS sequence"/>
</dbReference>
<name>A0A4R4UZT0_9PSEU</name>
<dbReference type="EMBL" id="SMKV01000002">
    <property type="protein sequence ID" value="TDC96206.1"/>
    <property type="molecule type" value="Genomic_DNA"/>
</dbReference>
<comment type="caution">
    <text evidence="3">The sequence shown here is derived from an EMBL/GenBank/DDBJ whole genome shotgun (WGS) entry which is preliminary data.</text>
</comment>
<feature type="domain" description="Outer membrane channel protein CpnT-like N-terminal" evidence="2">
    <location>
        <begin position="89"/>
        <end position="208"/>
    </location>
</feature>
<dbReference type="AlphaFoldDB" id="A0A4R4UZT0"/>
<keyword evidence="1" id="KW-0812">Transmembrane</keyword>
<dbReference type="Gene3D" id="1.10.287.1060">
    <property type="entry name" value="ESAT-6-like"/>
    <property type="match status" value="1"/>
</dbReference>
<dbReference type="InterPro" id="IPR036689">
    <property type="entry name" value="ESAT-6-like_sf"/>
</dbReference>
<dbReference type="InterPro" id="IPR057746">
    <property type="entry name" value="CpnT-like_N"/>
</dbReference>
<reference evidence="3 4" key="1">
    <citation type="submission" date="2019-03" db="EMBL/GenBank/DDBJ databases">
        <title>Draft genome sequences of novel Actinobacteria.</title>
        <authorList>
            <person name="Sahin N."/>
            <person name="Ay H."/>
            <person name="Saygin H."/>
        </authorList>
    </citation>
    <scope>NUCLEOTIDE SEQUENCE [LARGE SCALE GENOMIC DNA]</scope>
    <source>
        <strain evidence="3 4">16K404</strain>
    </source>
</reference>
<sequence>MSDNSLVAPVESTRKPWTGSSMAESVEGLVTAIKSEGWVDDALAGVGAGLEVASAVLDPFSALLSNGLGWAMEYFEPLREMLDELTGMPDVVRSHAATWNNMATELASMAEDLKSSLESDLGEWKGVASDAYQQMMGNNVQAIGGLAAISAALSSATEGAGGLVEMTRELVRDLIADLVARVIVWAVEAVFVVTIPVVAAQIVSAVAKWAGRIFTYITGLITSLTNLTKLLNG</sequence>
<keyword evidence="1" id="KW-0472">Membrane</keyword>
<dbReference type="Pfam" id="PF25547">
    <property type="entry name" value="WXG100_2"/>
    <property type="match status" value="1"/>
</dbReference>